<evidence type="ECO:0000259" key="10">
    <source>
        <dbReference type="Pfam" id="PF12821"/>
    </source>
</evidence>
<dbReference type="GO" id="GO:0015744">
    <property type="term" value="P:succinate transport"/>
    <property type="evidence" value="ECO:0007669"/>
    <property type="project" value="TreeGrafter"/>
</dbReference>
<dbReference type="GO" id="GO:0005886">
    <property type="term" value="C:plasma membrane"/>
    <property type="evidence" value="ECO:0007669"/>
    <property type="project" value="UniProtKB-SubCell"/>
</dbReference>
<evidence type="ECO:0000313" key="11">
    <source>
        <dbReference type="EMBL" id="UYM06245.1"/>
    </source>
</evidence>
<evidence type="ECO:0000256" key="5">
    <source>
        <dbReference type="ARBA" id="ARBA00023136"/>
    </source>
</evidence>
<dbReference type="InterPro" id="IPR024528">
    <property type="entry name" value="ThrE_2"/>
</dbReference>
<dbReference type="Pfam" id="PF06738">
    <property type="entry name" value="ThrE"/>
    <property type="match status" value="1"/>
</dbReference>
<evidence type="ECO:0000259" key="9">
    <source>
        <dbReference type="Pfam" id="PF06738"/>
    </source>
</evidence>
<keyword evidence="2" id="KW-1003">Cell membrane</keyword>
<feature type="transmembrane region" description="Helical" evidence="8">
    <location>
        <begin position="321"/>
        <end position="340"/>
    </location>
</feature>
<keyword evidence="5 8" id="KW-0472">Membrane</keyword>
<evidence type="ECO:0000256" key="2">
    <source>
        <dbReference type="ARBA" id="ARBA00022475"/>
    </source>
</evidence>
<dbReference type="PANTHER" id="PTHR34390">
    <property type="entry name" value="UPF0442 PROTEIN YJJB-RELATED"/>
    <property type="match status" value="1"/>
</dbReference>
<dbReference type="AlphaFoldDB" id="A0AA46TJH8"/>
<evidence type="ECO:0000256" key="3">
    <source>
        <dbReference type="ARBA" id="ARBA00022692"/>
    </source>
</evidence>
<dbReference type="InterPro" id="IPR010619">
    <property type="entry name" value="ThrE-like_N"/>
</dbReference>
<dbReference type="PANTHER" id="PTHR34390:SF2">
    <property type="entry name" value="SUCCINATE TRANSPORTER SUBUNIT YJJP-RELATED"/>
    <property type="match status" value="1"/>
</dbReference>
<feature type="domain" description="Threonine/serine exporter-like N-terminal" evidence="9">
    <location>
        <begin position="14"/>
        <end position="254"/>
    </location>
</feature>
<dbReference type="EMBL" id="CP094970">
    <property type="protein sequence ID" value="UYM06245.1"/>
    <property type="molecule type" value="Genomic_DNA"/>
</dbReference>
<gene>
    <name evidence="11" type="ORF">L0C25_03975</name>
</gene>
<feature type="transmembrane region" description="Helical" evidence="8">
    <location>
        <begin position="124"/>
        <end position="140"/>
    </location>
</feature>
<keyword evidence="12" id="KW-1185">Reference proteome</keyword>
<feature type="region of interest" description="Disordered" evidence="7">
    <location>
        <begin position="425"/>
        <end position="467"/>
    </location>
</feature>
<dbReference type="KEGG" id="sgrg:L0C25_03975"/>
<dbReference type="InterPro" id="IPR050539">
    <property type="entry name" value="ThrE_Dicarb/AminoAcid_Exp"/>
</dbReference>
<feature type="transmembrane region" description="Helical" evidence="8">
    <location>
        <begin position="352"/>
        <end position="372"/>
    </location>
</feature>
<dbReference type="RefSeq" id="WP_271635117.1">
    <property type="nucleotide sequence ID" value="NZ_CP094970.1"/>
</dbReference>
<evidence type="ECO:0000256" key="1">
    <source>
        <dbReference type="ARBA" id="ARBA00004651"/>
    </source>
</evidence>
<dbReference type="Proteomes" id="UP001164390">
    <property type="component" value="Chromosome"/>
</dbReference>
<keyword evidence="4 8" id="KW-1133">Transmembrane helix</keyword>
<feature type="transmembrane region" description="Helical" evidence="8">
    <location>
        <begin position="274"/>
        <end position="291"/>
    </location>
</feature>
<keyword evidence="3 8" id="KW-0812">Transmembrane</keyword>
<feature type="transmembrane region" description="Helical" evidence="8">
    <location>
        <begin position="199"/>
        <end position="223"/>
    </location>
</feature>
<evidence type="ECO:0000256" key="6">
    <source>
        <dbReference type="ARBA" id="ARBA00034125"/>
    </source>
</evidence>
<dbReference type="GO" id="GO:0022857">
    <property type="term" value="F:transmembrane transporter activity"/>
    <property type="evidence" value="ECO:0007669"/>
    <property type="project" value="InterPro"/>
</dbReference>
<organism evidence="11 12">
    <name type="scientific">Solicola gregarius</name>
    <dbReference type="NCBI Taxonomy" id="2908642"/>
    <lineage>
        <taxon>Bacteria</taxon>
        <taxon>Bacillati</taxon>
        <taxon>Actinomycetota</taxon>
        <taxon>Actinomycetes</taxon>
        <taxon>Propionibacteriales</taxon>
        <taxon>Nocardioidaceae</taxon>
        <taxon>Solicola</taxon>
    </lineage>
</organism>
<evidence type="ECO:0000256" key="7">
    <source>
        <dbReference type="SAM" id="MobiDB-lite"/>
    </source>
</evidence>
<feature type="compositionally biased region" description="Basic residues" evidence="7">
    <location>
        <begin position="438"/>
        <end position="449"/>
    </location>
</feature>
<sequence length="467" mass="48581">MAESAPETYRAMDLSLRVGEILLSSGAGAADVKSTILAVTSACGLRNCAVDISFTTLSVSYQEEPDSAPETHMRVVQHRGLDFGAMSDIDRMLRRLVSGRIDRAEASTIVNDITSSKRPYSRRVVTVAAGFMAGGLSLLLGGDALVFAVTVVTAVLIDLSGRFLSARRIPAFYGQILGALIATATAIGLHMVYPPARPSLIIASGIIMLLAGISIVGAVQDALTGYYVTGAARTFEAILLTGGVIGGVSIGLGIAQNFGETLTVRIVEGNVHNLPSQLLGAVIATVAFAVTCQVAWKALPGLGLVGLFAQLLYQASIGTEWGLGLAVSSGIAAFGVGLVAFQVGRQIGAPPLVVVTVGVVALLPGGAIYRGLFQLLIDEKPIGVITLISAITIAVALAAGAILGEYIAQPLARTAGRLETRLSGPRLVGPLRQPSRSTTRKAARRLRKLQKQEQEEESGAESTSDVR</sequence>
<comment type="subcellular location">
    <subcellularLocation>
        <location evidence="1">Cell membrane</location>
        <topology evidence="1">Multi-pass membrane protein</topology>
    </subcellularLocation>
</comment>
<feature type="transmembrane region" description="Helical" evidence="8">
    <location>
        <begin position="171"/>
        <end position="193"/>
    </location>
</feature>
<protein>
    <submittedName>
        <fullName evidence="11">Threonine/serine exporter family protein</fullName>
    </submittedName>
</protein>
<reference evidence="11" key="1">
    <citation type="submission" date="2022-01" db="EMBL/GenBank/DDBJ databases">
        <title>Nocardioidaceae gen. sp. A5X3R13.</title>
        <authorList>
            <person name="Lopez Marin M.A."/>
            <person name="Uhlik O."/>
        </authorList>
    </citation>
    <scope>NUCLEOTIDE SEQUENCE</scope>
    <source>
        <strain evidence="11">A5X3R13</strain>
    </source>
</reference>
<proteinExistence type="inferred from homology"/>
<dbReference type="Pfam" id="PF12821">
    <property type="entry name" value="ThrE_2"/>
    <property type="match status" value="1"/>
</dbReference>
<feature type="transmembrane region" description="Helical" evidence="8">
    <location>
        <begin position="384"/>
        <end position="408"/>
    </location>
</feature>
<evidence type="ECO:0000256" key="8">
    <source>
        <dbReference type="SAM" id="Phobius"/>
    </source>
</evidence>
<feature type="transmembrane region" description="Helical" evidence="8">
    <location>
        <begin position="235"/>
        <end position="254"/>
    </location>
</feature>
<comment type="similarity">
    <text evidence="6">Belongs to the ThrE exporter (TC 2.A.79) family.</text>
</comment>
<accession>A0AA46TJH8</accession>
<feature type="domain" description="Threonine/Serine exporter ThrE" evidence="10">
    <location>
        <begin position="277"/>
        <end position="405"/>
    </location>
</feature>
<name>A0AA46TJH8_9ACTN</name>
<evidence type="ECO:0000256" key="4">
    <source>
        <dbReference type="ARBA" id="ARBA00022989"/>
    </source>
</evidence>
<evidence type="ECO:0000313" key="12">
    <source>
        <dbReference type="Proteomes" id="UP001164390"/>
    </source>
</evidence>